<evidence type="ECO:0000259" key="11">
    <source>
        <dbReference type="PROSITE" id="PS51210"/>
    </source>
</evidence>
<keyword evidence="13" id="KW-1185">Reference proteome</keyword>
<dbReference type="Pfam" id="PF01735">
    <property type="entry name" value="PLA2_B"/>
    <property type="match status" value="2"/>
</dbReference>
<feature type="domain" description="C2" evidence="10">
    <location>
        <begin position="42"/>
        <end position="167"/>
    </location>
</feature>
<sequence>MEEPIALRKNFSKAYSAAGQAAKRQWQRETLQKRAVSGMWSLDSFDPFQIFQVKHRECHILRVYVDKGVNISKGWLSDFMDMPDPYLILSVPGTPNGRKHTVTIDNNVNPVWGQEFEFYLDPAKLHNGEYKLELVLMDANYTKDGEMGRHEMPLDATIGPEKKDYTAVFAKDGAKIFLKVAITKDSAPDLRYSLALSNEEKTFLRMRREKIMVALNTLLPEVGPDSTAEVPMIGLIGSGGGFRALVAMSGVCAALQDEKIIDCLAYVAGLSGSSWYLSYIYAQPDFPGNPMTHYHSKLREAISKDWKRMLFKNFLHYSRELINKKTKGQPVSFTDIFGHMVGELLLGPELKNSTLTDQQKRLEKGNAPMPMYTCINVKKNVSAKAFQDWIEFSPFEVGMAKYGSFMKPEEFGSKFFVGKILKRYPEYPLHFLQGVWGSAFCKLLKWHIRGDSNANQLDFTATSDESVNAFRDQVEALENNNNRTSVQMEKDIERNLEADDNGNATNKPEESESSAEEMDGSSDEEERAKAGKKLHRKGGVKQRTNAKKKVDPEKPNSWESRRQTVKSKKQDQAKSFWGRSMDAIFCSEILDTREGRAGMIFNPLRGINMEETFEISPFHPTTPEDNTDFVGLYEQTSVEAKRLYLVDSGLTFNFPFPLLLRPQRAVDLYLCFDFSTREKDEDMPFNQLIVSEKWAKLNHVPFPPVEQLSKKFAEEPLREHYIFDDPEDPQCPTILLFVMCNKTFRDFKEPGVPRETKEEKEFADFEIFGPETPYSILNFQYTNEQFDRLNKLMEYNTKLGIPMIKEAIERAIEKRKKLAAHPQPPISLTDLPTIRFKTKAEEYEAYRRTDSNTFSFSYYR</sequence>
<dbReference type="EMBL" id="CADEPI010000142">
    <property type="protein sequence ID" value="CAB3377287.1"/>
    <property type="molecule type" value="Genomic_DNA"/>
</dbReference>
<feature type="compositionally biased region" description="Basic residues" evidence="9">
    <location>
        <begin position="530"/>
        <end position="547"/>
    </location>
</feature>
<keyword evidence="4 6" id="KW-0378">Hydrolase</keyword>
<evidence type="ECO:0000256" key="7">
    <source>
        <dbReference type="RuleBase" id="RU362102"/>
    </source>
</evidence>
<evidence type="ECO:0000256" key="1">
    <source>
        <dbReference type="ARBA" id="ARBA00004496"/>
    </source>
</evidence>
<dbReference type="InterPro" id="IPR035892">
    <property type="entry name" value="C2_domain_sf"/>
</dbReference>
<evidence type="ECO:0000256" key="4">
    <source>
        <dbReference type="ARBA" id="ARBA00022801"/>
    </source>
</evidence>
<dbReference type="SUPFAM" id="SSF52151">
    <property type="entry name" value="FabD/lysophospholipase-like"/>
    <property type="match status" value="2"/>
</dbReference>
<dbReference type="GO" id="GO:0005509">
    <property type="term" value="F:calcium ion binding"/>
    <property type="evidence" value="ECO:0007669"/>
    <property type="project" value="TreeGrafter"/>
</dbReference>
<dbReference type="Pfam" id="PF00168">
    <property type="entry name" value="C2"/>
    <property type="match status" value="1"/>
</dbReference>
<evidence type="ECO:0000256" key="2">
    <source>
        <dbReference type="ARBA" id="ARBA00013278"/>
    </source>
</evidence>
<evidence type="ECO:0000259" key="10">
    <source>
        <dbReference type="PROSITE" id="PS50004"/>
    </source>
</evidence>
<feature type="compositionally biased region" description="Basic and acidic residues" evidence="9">
    <location>
        <begin position="548"/>
        <end position="572"/>
    </location>
</feature>
<dbReference type="SUPFAM" id="SSF49562">
    <property type="entry name" value="C2 domain (Calcium/lipid-binding domain, CaLB)"/>
    <property type="match status" value="1"/>
</dbReference>
<dbReference type="GO" id="GO:0046475">
    <property type="term" value="P:glycerophospholipid catabolic process"/>
    <property type="evidence" value="ECO:0007669"/>
    <property type="project" value="TreeGrafter"/>
</dbReference>
<dbReference type="Proteomes" id="UP000494165">
    <property type="component" value="Unassembled WGS sequence"/>
</dbReference>
<dbReference type="InterPro" id="IPR000008">
    <property type="entry name" value="C2_dom"/>
</dbReference>
<evidence type="ECO:0000313" key="13">
    <source>
        <dbReference type="Proteomes" id="UP000494165"/>
    </source>
</evidence>
<dbReference type="Gene3D" id="2.60.40.150">
    <property type="entry name" value="C2 domain"/>
    <property type="match status" value="1"/>
</dbReference>
<keyword evidence="6 7" id="KW-0442">Lipid degradation</keyword>
<dbReference type="InterPro" id="IPR016035">
    <property type="entry name" value="Acyl_Trfase/lysoPLipase"/>
</dbReference>
<keyword evidence="7" id="KW-0106">Calcium</keyword>
<dbReference type="SMART" id="SM00022">
    <property type="entry name" value="PLAc"/>
    <property type="match status" value="1"/>
</dbReference>
<dbReference type="OrthoDB" id="8196057at2759"/>
<feature type="region of interest" description="Disordered" evidence="9">
    <location>
        <begin position="494"/>
        <end position="573"/>
    </location>
</feature>
<reference evidence="12 13" key="1">
    <citation type="submission" date="2020-04" db="EMBL/GenBank/DDBJ databases">
        <authorList>
            <person name="Alioto T."/>
            <person name="Alioto T."/>
            <person name="Gomez Garrido J."/>
        </authorList>
    </citation>
    <scope>NUCLEOTIDE SEQUENCE [LARGE SCALE GENOMIC DNA]</scope>
</reference>
<gene>
    <name evidence="12" type="ORF">CLODIP_2_CD07132</name>
</gene>
<dbReference type="GO" id="GO:0005829">
    <property type="term" value="C:cytosol"/>
    <property type="evidence" value="ECO:0007669"/>
    <property type="project" value="TreeGrafter"/>
</dbReference>
<dbReference type="PROSITE" id="PS50004">
    <property type="entry name" value="C2"/>
    <property type="match status" value="1"/>
</dbReference>
<feature type="domain" description="PLA2c" evidence="11">
    <location>
        <begin position="182"/>
        <end position="841"/>
    </location>
</feature>
<keyword evidence="5 6" id="KW-0443">Lipid metabolism</keyword>
<evidence type="ECO:0000256" key="6">
    <source>
        <dbReference type="PROSITE-ProRule" id="PRU00555"/>
    </source>
</evidence>
<dbReference type="GO" id="GO:0047498">
    <property type="term" value="F:calcium-dependent phospholipase A2 activity"/>
    <property type="evidence" value="ECO:0007669"/>
    <property type="project" value="TreeGrafter"/>
</dbReference>
<evidence type="ECO:0000256" key="3">
    <source>
        <dbReference type="ARBA" id="ARBA00022490"/>
    </source>
</evidence>
<dbReference type="PROSITE" id="PS51210">
    <property type="entry name" value="PLA2C"/>
    <property type="match status" value="1"/>
</dbReference>
<dbReference type="InterPro" id="IPR002642">
    <property type="entry name" value="LysoPLipase_cat_dom"/>
</dbReference>
<dbReference type="AlphaFoldDB" id="A0A8S1D755"/>
<comment type="caution">
    <text evidence="12">The sequence shown here is derived from an EMBL/GenBank/DDBJ whole genome shotgun (WGS) entry which is preliminary data.</text>
</comment>
<keyword evidence="3 7" id="KW-0963">Cytoplasm</keyword>
<evidence type="ECO:0000313" key="12">
    <source>
        <dbReference type="EMBL" id="CAB3377287.1"/>
    </source>
</evidence>
<keyword evidence="7" id="KW-0479">Metal-binding</keyword>
<evidence type="ECO:0000256" key="5">
    <source>
        <dbReference type="ARBA" id="ARBA00023098"/>
    </source>
</evidence>
<comment type="subcellular location">
    <subcellularLocation>
        <location evidence="1">Cytoplasm</location>
    </subcellularLocation>
</comment>
<dbReference type="GO" id="GO:0005544">
    <property type="term" value="F:calcium-dependent phospholipid binding"/>
    <property type="evidence" value="ECO:0007669"/>
    <property type="project" value="TreeGrafter"/>
</dbReference>
<comment type="domain">
    <text evidence="7">The N-terminal C2 domain associates with lipid membranes upon calcium binding.</text>
</comment>
<protein>
    <recommendedName>
        <fullName evidence="2 7">Phospholipase A2</fullName>
        <ecNumber evidence="2 7">3.1.1.4</ecNumber>
    </recommendedName>
</protein>
<proteinExistence type="predicted"/>
<evidence type="ECO:0000256" key="9">
    <source>
        <dbReference type="SAM" id="MobiDB-lite"/>
    </source>
</evidence>
<name>A0A8S1D755_9INSE</name>
<keyword evidence="8" id="KW-0175">Coiled coil</keyword>
<feature type="coiled-coil region" evidence="8">
    <location>
        <begin position="467"/>
        <end position="494"/>
    </location>
</feature>
<dbReference type="SMART" id="SM00239">
    <property type="entry name" value="C2"/>
    <property type="match status" value="1"/>
</dbReference>
<dbReference type="EC" id="3.1.1.4" evidence="2 7"/>
<dbReference type="PANTHER" id="PTHR10728:SF40">
    <property type="entry name" value="PATATIN FAMILY PROTEIN"/>
    <property type="match status" value="1"/>
</dbReference>
<comment type="catalytic activity">
    <reaction evidence="7">
        <text>a 1,2-diacyl-sn-glycero-3-phosphocholine + H2O = a 1-acyl-sn-glycero-3-phosphocholine + a fatty acid + H(+)</text>
        <dbReference type="Rhea" id="RHEA:15801"/>
        <dbReference type="ChEBI" id="CHEBI:15377"/>
        <dbReference type="ChEBI" id="CHEBI:15378"/>
        <dbReference type="ChEBI" id="CHEBI:28868"/>
        <dbReference type="ChEBI" id="CHEBI:57643"/>
        <dbReference type="ChEBI" id="CHEBI:58168"/>
        <dbReference type="EC" id="3.1.1.4"/>
    </reaction>
</comment>
<dbReference type="PANTHER" id="PTHR10728">
    <property type="entry name" value="CYTOSOLIC PHOSPHOLIPASE A2"/>
    <property type="match status" value="1"/>
</dbReference>
<accession>A0A8S1D755</accession>
<organism evidence="12 13">
    <name type="scientific">Cloeon dipterum</name>
    <dbReference type="NCBI Taxonomy" id="197152"/>
    <lineage>
        <taxon>Eukaryota</taxon>
        <taxon>Metazoa</taxon>
        <taxon>Ecdysozoa</taxon>
        <taxon>Arthropoda</taxon>
        <taxon>Hexapoda</taxon>
        <taxon>Insecta</taxon>
        <taxon>Pterygota</taxon>
        <taxon>Palaeoptera</taxon>
        <taxon>Ephemeroptera</taxon>
        <taxon>Pisciforma</taxon>
        <taxon>Baetidae</taxon>
        <taxon>Cloeon</taxon>
    </lineage>
</organism>
<feature type="compositionally biased region" description="Acidic residues" evidence="9">
    <location>
        <begin position="511"/>
        <end position="525"/>
    </location>
</feature>
<evidence type="ECO:0000256" key="8">
    <source>
        <dbReference type="SAM" id="Coils"/>
    </source>
</evidence>
<dbReference type="Gene3D" id="3.40.1090.10">
    <property type="entry name" value="Cytosolic phospholipase A2 catalytic domain"/>
    <property type="match status" value="2"/>
</dbReference>